<name>F0WVI3_9STRA</name>
<reference evidence="2" key="1">
    <citation type="journal article" date="2011" name="PLoS Biol.">
        <title>Gene gain and loss during evolution of obligate parasitism in the white rust pathogen of Arabidopsis thaliana.</title>
        <authorList>
            <person name="Kemen E."/>
            <person name="Gardiner A."/>
            <person name="Schultz-Larsen T."/>
            <person name="Kemen A.C."/>
            <person name="Balmuth A.L."/>
            <person name="Robert-Seilaniantz A."/>
            <person name="Bailey K."/>
            <person name="Holub E."/>
            <person name="Studholme D.J."/>
            <person name="Maclean D."/>
            <person name="Jones J.D."/>
        </authorList>
    </citation>
    <scope>NUCLEOTIDE SEQUENCE</scope>
</reference>
<evidence type="ECO:0000256" key="1">
    <source>
        <dbReference type="SAM" id="Phobius"/>
    </source>
</evidence>
<gene>
    <name evidence="2" type="primary">AlNc14C297G10318</name>
    <name evidence="2" type="ORF">ALNC14_115690</name>
</gene>
<organism evidence="2">
    <name type="scientific">Albugo laibachii Nc14</name>
    <dbReference type="NCBI Taxonomy" id="890382"/>
    <lineage>
        <taxon>Eukaryota</taxon>
        <taxon>Sar</taxon>
        <taxon>Stramenopiles</taxon>
        <taxon>Oomycota</taxon>
        <taxon>Peronosporomycetes</taxon>
        <taxon>Albuginales</taxon>
        <taxon>Albuginaceae</taxon>
        <taxon>Albugo</taxon>
    </lineage>
</organism>
<dbReference type="InterPro" id="IPR052289">
    <property type="entry name" value="Calcyclin-binding_UBL-bridge"/>
</dbReference>
<keyword evidence="1" id="KW-0812">Transmembrane</keyword>
<dbReference type="GO" id="GO:0005634">
    <property type="term" value="C:nucleus"/>
    <property type="evidence" value="ECO:0007669"/>
    <property type="project" value="TreeGrafter"/>
</dbReference>
<reference evidence="2" key="2">
    <citation type="submission" date="2011-02" db="EMBL/GenBank/DDBJ databases">
        <authorList>
            <person name="MacLean D."/>
        </authorList>
    </citation>
    <scope>NUCLEOTIDE SEQUENCE</scope>
</reference>
<keyword evidence="1" id="KW-1133">Transmembrane helix</keyword>
<dbReference type="HOGENOM" id="CLU_100416_0_0_1"/>
<accession>F0WVI3</accession>
<dbReference type="EMBL" id="FR824342">
    <property type="protein sequence ID" value="CCA25425.1"/>
    <property type="molecule type" value="Genomic_DNA"/>
</dbReference>
<sequence length="238" mass="27361">MTKSSYFSPYIYNPNANADYIMIVTPFGVAHLNKPTLQEAAISLVVVTFSGLILHYLWRKVFAKDSVSHVLKTSFQKTSNQEQQNTSDDPVSALQENVIRKGANSYYYAHRQRQLSNDTEKSTVKKTMISTYGWTDQKGFVNIYLSDAITEDFTDDQLRVKWTPSSLSLDLFQSENKLVAQSLMITKLYGPITDVFWKKKKKDITFTLVKAVEEEWKSLNAAARHLEDHIEYDESLYD</sequence>
<dbReference type="Gene3D" id="2.60.40.790">
    <property type="match status" value="1"/>
</dbReference>
<dbReference type="InterPro" id="IPR008978">
    <property type="entry name" value="HSP20-like_chaperone"/>
</dbReference>
<feature type="transmembrane region" description="Helical" evidence="1">
    <location>
        <begin position="40"/>
        <end position="58"/>
    </location>
</feature>
<keyword evidence="1" id="KW-0472">Membrane</keyword>
<dbReference type="SUPFAM" id="SSF49764">
    <property type="entry name" value="HSP20-like chaperones"/>
    <property type="match status" value="1"/>
</dbReference>
<proteinExistence type="predicted"/>
<dbReference type="PANTHER" id="PTHR13164:SF6">
    <property type="entry name" value="CS DOMAIN-CONTAINING PROTEIN"/>
    <property type="match status" value="1"/>
</dbReference>
<protein>
    <submittedName>
        <fullName evidence="2">Uncharacterized protein AlNc14C297G10318</fullName>
    </submittedName>
</protein>
<dbReference type="AlphaFoldDB" id="F0WVI3"/>
<dbReference type="PANTHER" id="PTHR13164">
    <property type="entry name" value="CALICYLIN BINDING PROTEIN"/>
    <property type="match status" value="1"/>
</dbReference>
<evidence type="ECO:0000313" key="2">
    <source>
        <dbReference type="EMBL" id="CCA25425.1"/>
    </source>
</evidence>